<comment type="caution">
    <text evidence="1">The sequence shown here is derived from an EMBL/GenBank/DDBJ whole genome shotgun (WGS) entry which is preliminary data.</text>
</comment>
<evidence type="ECO:0008006" key="3">
    <source>
        <dbReference type="Google" id="ProtNLM"/>
    </source>
</evidence>
<accession>A0AA44KX28</accession>
<name>A0AA44KX28_9BACI</name>
<proteinExistence type="predicted"/>
<sequence>MMTLDATISRLKSYIGEVEEDMLFEKFDELSPLFQKMCDEFPLSGEKENLIINLKDSKYIKIEDTVLRFVVNQEKRVIDVEQRSGTGVTKLDELYLLENELYSSRSGMRFSEWRFNSYLKEVFAEILD</sequence>
<protein>
    <recommendedName>
        <fullName evidence="3">DUF3942 domain-containing protein</fullName>
    </recommendedName>
</protein>
<evidence type="ECO:0000313" key="2">
    <source>
        <dbReference type="Proteomes" id="UP000183185"/>
    </source>
</evidence>
<evidence type="ECO:0000313" key="1">
    <source>
        <dbReference type="EMBL" id="OJE47667.1"/>
    </source>
</evidence>
<reference evidence="1 2" key="1">
    <citation type="submission" date="2016-06" db="EMBL/GenBank/DDBJ databases">
        <title>First insights into the genetic diversity and population structure of in the Bacillus cereus group bacteria from diverse marine environments.</title>
        <authorList>
            <person name="Liu Y."/>
            <person name="Lai Q."/>
            <person name="Shao Z."/>
        </authorList>
    </citation>
    <scope>NUCLEOTIDE SEQUENCE [LARGE SCALE GENOMIC DNA]</scope>
    <source>
        <strain evidence="1 2">TD42</strain>
    </source>
</reference>
<dbReference type="RefSeq" id="WP_071745274.1">
    <property type="nucleotide sequence ID" value="NZ_MACH01000068.1"/>
</dbReference>
<dbReference type="EMBL" id="MACH01000068">
    <property type="protein sequence ID" value="OJE47667.1"/>
    <property type="molecule type" value="Genomic_DNA"/>
</dbReference>
<gene>
    <name evidence="1" type="ORF">BAQ49_05435</name>
</gene>
<dbReference type="InterPro" id="IPR025074">
    <property type="entry name" value="DUF3942"/>
</dbReference>
<dbReference type="Pfam" id="PF13078">
    <property type="entry name" value="DUF3942"/>
    <property type="match status" value="1"/>
</dbReference>
<dbReference type="Proteomes" id="UP000183185">
    <property type="component" value="Unassembled WGS sequence"/>
</dbReference>
<dbReference type="AlphaFoldDB" id="A0AA44KX28"/>
<organism evidence="1 2">
    <name type="scientific">Bacillus proteolyticus</name>
    <dbReference type="NCBI Taxonomy" id="2026192"/>
    <lineage>
        <taxon>Bacteria</taxon>
        <taxon>Bacillati</taxon>
        <taxon>Bacillota</taxon>
        <taxon>Bacilli</taxon>
        <taxon>Bacillales</taxon>
        <taxon>Bacillaceae</taxon>
        <taxon>Bacillus</taxon>
        <taxon>Bacillus cereus group</taxon>
    </lineage>
</organism>